<dbReference type="AlphaFoldDB" id="A0A382NI57"/>
<protein>
    <submittedName>
        <fullName evidence="1">Uncharacterized protein</fullName>
    </submittedName>
</protein>
<reference evidence="1" key="1">
    <citation type="submission" date="2018-05" db="EMBL/GenBank/DDBJ databases">
        <authorList>
            <person name="Lanie J.A."/>
            <person name="Ng W.-L."/>
            <person name="Kazmierczak K.M."/>
            <person name="Andrzejewski T.M."/>
            <person name="Davidsen T.M."/>
            <person name="Wayne K.J."/>
            <person name="Tettelin H."/>
            <person name="Glass J.I."/>
            <person name="Rusch D."/>
            <person name="Podicherti R."/>
            <person name="Tsui H.-C.T."/>
            <person name="Winkler M.E."/>
        </authorList>
    </citation>
    <scope>NUCLEOTIDE SEQUENCE</scope>
</reference>
<gene>
    <name evidence="1" type="ORF">METZ01_LOCUS312801</name>
</gene>
<organism evidence="1">
    <name type="scientific">marine metagenome</name>
    <dbReference type="NCBI Taxonomy" id="408172"/>
    <lineage>
        <taxon>unclassified sequences</taxon>
        <taxon>metagenomes</taxon>
        <taxon>ecological metagenomes</taxon>
    </lineage>
</organism>
<evidence type="ECO:0000313" key="1">
    <source>
        <dbReference type="EMBL" id="SVC59947.1"/>
    </source>
</evidence>
<name>A0A382NI57_9ZZZZ</name>
<dbReference type="EMBL" id="UINC01100133">
    <property type="protein sequence ID" value="SVC59947.1"/>
    <property type="molecule type" value="Genomic_DNA"/>
</dbReference>
<sequence length="104" mass="11250">MASGVFADGESLQSDRKVPFQNFRVGDGGVGHMRVYSVRTVEPWAGTGTAANGFVVAATLVAEDQVVHRPLACSDDLEWLEQQIHQSLTRLDVAADHRWSLGGV</sequence>
<proteinExistence type="predicted"/>
<feature type="non-terminal residue" evidence="1">
    <location>
        <position position="104"/>
    </location>
</feature>
<accession>A0A382NI57</accession>